<dbReference type="EMBL" id="VJMH01005880">
    <property type="protein sequence ID" value="KAF0692470.1"/>
    <property type="molecule type" value="Genomic_DNA"/>
</dbReference>
<dbReference type="AlphaFoldDB" id="A0A485L724"/>
<organism evidence="2 3">
    <name type="scientific">Aphanomyces stellatus</name>
    <dbReference type="NCBI Taxonomy" id="120398"/>
    <lineage>
        <taxon>Eukaryota</taxon>
        <taxon>Sar</taxon>
        <taxon>Stramenopiles</taxon>
        <taxon>Oomycota</taxon>
        <taxon>Saprolegniomycetes</taxon>
        <taxon>Saprolegniales</taxon>
        <taxon>Verrucalvaceae</taxon>
        <taxon>Aphanomyces</taxon>
    </lineage>
</organism>
<protein>
    <submittedName>
        <fullName evidence="2">Aste57867_16461 protein</fullName>
    </submittedName>
</protein>
<accession>A0A485L724</accession>
<dbReference type="Proteomes" id="UP000332933">
    <property type="component" value="Unassembled WGS sequence"/>
</dbReference>
<name>A0A485L724_9STRA</name>
<proteinExistence type="predicted"/>
<reference evidence="1" key="2">
    <citation type="submission" date="2019-06" db="EMBL/GenBank/DDBJ databases">
        <title>Genomics analysis of Aphanomyces spp. identifies a new class of oomycete effector associated with host adaptation.</title>
        <authorList>
            <person name="Gaulin E."/>
        </authorList>
    </citation>
    <scope>NUCLEOTIDE SEQUENCE</scope>
    <source>
        <strain evidence="1">CBS 578.67</strain>
    </source>
</reference>
<reference evidence="2 3" key="1">
    <citation type="submission" date="2019-03" db="EMBL/GenBank/DDBJ databases">
        <authorList>
            <person name="Gaulin E."/>
            <person name="Dumas B."/>
        </authorList>
    </citation>
    <scope>NUCLEOTIDE SEQUENCE [LARGE SCALE GENOMIC DNA]</scope>
    <source>
        <strain evidence="2">CBS 568.67</strain>
    </source>
</reference>
<evidence type="ECO:0000313" key="1">
    <source>
        <dbReference type="EMBL" id="KAF0692470.1"/>
    </source>
</evidence>
<dbReference type="EMBL" id="CAADRA010005901">
    <property type="protein sequence ID" value="VFT93235.1"/>
    <property type="molecule type" value="Genomic_DNA"/>
</dbReference>
<keyword evidence="3" id="KW-1185">Reference proteome</keyword>
<sequence length="377" mass="42899">MDDHSRTRFRLYERLRKQEYRAEKRRERKLLEAQIYYLEDQIKHNIPGPARAVKEALLTPTSRGPRELARISLYERTTAEDERRRLQSLVQRRAKLARLLHAWVVQSVANPLGEKGAWCEGTLMADPAARQYGFEWLTDRVYHSAMRSQATDAADFDGNVADKCLLHVHTGQNLEVLAVENHCQLTLLVETAVATELLWTDSNVLKSIPGLELMDKNVHDRQIVFLRIHNTHYGVSCCKIIRRYDLPANQGTVFVYVYIRDDERYPLHESERRLHGYGWSIMHNIAPGVTLVRSSSLLYAPATAHGAMDSIPETAKMYGATAHATSNETTLARIEHNALAQFTMSMRVQVDTLVARVQEETAKQRVAGTGQSGIVEL</sequence>
<evidence type="ECO:0000313" key="2">
    <source>
        <dbReference type="EMBL" id="VFT93235.1"/>
    </source>
</evidence>
<evidence type="ECO:0000313" key="3">
    <source>
        <dbReference type="Proteomes" id="UP000332933"/>
    </source>
</evidence>
<gene>
    <name evidence="2" type="primary">Aste57867_16461</name>
    <name evidence="1" type="ORF">As57867_016404</name>
    <name evidence="2" type="ORF">ASTE57867_16461</name>
</gene>